<keyword evidence="2" id="KW-0408">Iron</keyword>
<sequence>MVTSMGPEHDRAIELRASDETKSGVKGLVDAGIAQVPCIFVRPSDSVACGEDHADIPVMDLGHANAGPTSHDEMAQNIGKALEKWGFFRVIDHGFRESLLEEVIEGSRRFFALGDKNAC</sequence>
<name>A0ABM3HA54_9MYRT</name>
<accession>A0ABM3HA54</accession>
<proteinExistence type="predicted"/>
<keyword evidence="4" id="KW-1185">Reference proteome</keyword>
<dbReference type="InterPro" id="IPR026992">
    <property type="entry name" value="DIOX_N"/>
</dbReference>
<dbReference type="Gene3D" id="2.60.120.330">
    <property type="entry name" value="B-lactam Antibiotic, Isopenicillin N Synthase, Chain"/>
    <property type="match status" value="1"/>
</dbReference>
<dbReference type="GeneID" id="125314668"/>
<keyword evidence="1" id="KW-0479">Metal-binding</keyword>
<reference evidence="5" key="2">
    <citation type="submission" date="2025-08" db="UniProtKB">
        <authorList>
            <consortium name="RefSeq"/>
        </authorList>
    </citation>
    <scope>IDENTIFICATION</scope>
    <source>
        <tissue evidence="5">Leaf</tissue>
    </source>
</reference>
<evidence type="ECO:0000256" key="1">
    <source>
        <dbReference type="ARBA" id="ARBA00022723"/>
    </source>
</evidence>
<evidence type="ECO:0000313" key="5">
    <source>
        <dbReference type="RefSeq" id="XP_048133481.1"/>
    </source>
</evidence>
<evidence type="ECO:0000313" key="4">
    <source>
        <dbReference type="Proteomes" id="UP000827889"/>
    </source>
</evidence>
<evidence type="ECO:0000259" key="3">
    <source>
        <dbReference type="Pfam" id="PF14226"/>
    </source>
</evidence>
<dbReference type="Proteomes" id="UP000827889">
    <property type="component" value="Chromosome 1"/>
</dbReference>
<dbReference type="RefSeq" id="XP_048133481.1">
    <property type="nucleotide sequence ID" value="XM_048277524.1"/>
</dbReference>
<dbReference type="SUPFAM" id="SSF51197">
    <property type="entry name" value="Clavaminate synthase-like"/>
    <property type="match status" value="1"/>
</dbReference>
<feature type="domain" description="Non-haem dioxygenase N-terminal" evidence="3">
    <location>
        <begin position="56"/>
        <end position="114"/>
    </location>
</feature>
<evidence type="ECO:0000256" key="2">
    <source>
        <dbReference type="ARBA" id="ARBA00023004"/>
    </source>
</evidence>
<gene>
    <name evidence="5" type="primary">LOC125314668</name>
</gene>
<dbReference type="InterPro" id="IPR027443">
    <property type="entry name" value="IPNS-like_sf"/>
</dbReference>
<protein>
    <submittedName>
        <fullName evidence="5">1-aminocyclopropane-1-carboxylate oxidase homolog</fullName>
    </submittedName>
</protein>
<reference evidence="4" key="1">
    <citation type="submission" date="2025-05" db="UniProtKB">
        <authorList>
            <consortium name="RefSeq"/>
        </authorList>
    </citation>
    <scope>NUCLEOTIDE SEQUENCE [LARGE SCALE GENOMIC DNA]</scope>
</reference>
<organism evidence="4 5">
    <name type="scientific">Rhodamnia argentea</name>
    <dbReference type="NCBI Taxonomy" id="178133"/>
    <lineage>
        <taxon>Eukaryota</taxon>
        <taxon>Viridiplantae</taxon>
        <taxon>Streptophyta</taxon>
        <taxon>Embryophyta</taxon>
        <taxon>Tracheophyta</taxon>
        <taxon>Spermatophyta</taxon>
        <taxon>Magnoliopsida</taxon>
        <taxon>eudicotyledons</taxon>
        <taxon>Gunneridae</taxon>
        <taxon>Pentapetalae</taxon>
        <taxon>rosids</taxon>
        <taxon>malvids</taxon>
        <taxon>Myrtales</taxon>
        <taxon>Myrtaceae</taxon>
        <taxon>Myrtoideae</taxon>
        <taxon>Myrteae</taxon>
        <taxon>Australasian group</taxon>
        <taxon>Rhodamnia</taxon>
    </lineage>
</organism>
<dbReference type="Pfam" id="PF14226">
    <property type="entry name" value="DIOX_N"/>
    <property type="match status" value="1"/>
</dbReference>